<dbReference type="InterPro" id="IPR017972">
    <property type="entry name" value="Cyt_P450_CS"/>
</dbReference>
<dbReference type="PROSITE" id="PS00086">
    <property type="entry name" value="CYTOCHROME_P450"/>
    <property type="match status" value="1"/>
</dbReference>
<keyword evidence="7 8" id="KW-0349">Heme</keyword>
<gene>
    <name evidence="10" type="ORF">N7498_009936</name>
</gene>
<evidence type="ECO:0000256" key="3">
    <source>
        <dbReference type="ARBA" id="ARBA00022723"/>
    </source>
</evidence>
<dbReference type="Pfam" id="PF00067">
    <property type="entry name" value="p450"/>
    <property type="match status" value="1"/>
</dbReference>
<evidence type="ECO:0008006" key="12">
    <source>
        <dbReference type="Google" id="ProtNLM"/>
    </source>
</evidence>
<keyword evidence="9" id="KW-0472">Membrane</keyword>
<evidence type="ECO:0000256" key="4">
    <source>
        <dbReference type="ARBA" id="ARBA00023002"/>
    </source>
</evidence>
<dbReference type="CDD" id="cd11061">
    <property type="entry name" value="CYP67-like"/>
    <property type="match status" value="1"/>
</dbReference>
<evidence type="ECO:0000256" key="9">
    <source>
        <dbReference type="SAM" id="Phobius"/>
    </source>
</evidence>
<name>A0A9W9JAX9_9EURO</name>
<evidence type="ECO:0000256" key="7">
    <source>
        <dbReference type="PIRSR" id="PIRSR602401-1"/>
    </source>
</evidence>
<keyword evidence="9" id="KW-1133">Transmembrane helix</keyword>
<keyword evidence="11" id="KW-1185">Reference proteome</keyword>
<dbReference type="RefSeq" id="XP_058303891.1">
    <property type="nucleotide sequence ID" value="XM_058456992.1"/>
</dbReference>
<dbReference type="Gene3D" id="1.10.630.10">
    <property type="entry name" value="Cytochrome P450"/>
    <property type="match status" value="1"/>
</dbReference>
<evidence type="ECO:0000256" key="2">
    <source>
        <dbReference type="ARBA" id="ARBA00010617"/>
    </source>
</evidence>
<keyword evidence="3 7" id="KW-0479">Metal-binding</keyword>
<comment type="cofactor">
    <cofactor evidence="1 7">
        <name>heme</name>
        <dbReference type="ChEBI" id="CHEBI:30413"/>
    </cofactor>
</comment>
<organism evidence="10 11">
    <name type="scientific">Penicillium cinerascens</name>
    <dbReference type="NCBI Taxonomy" id="70096"/>
    <lineage>
        <taxon>Eukaryota</taxon>
        <taxon>Fungi</taxon>
        <taxon>Dikarya</taxon>
        <taxon>Ascomycota</taxon>
        <taxon>Pezizomycotina</taxon>
        <taxon>Eurotiomycetes</taxon>
        <taxon>Eurotiomycetidae</taxon>
        <taxon>Eurotiales</taxon>
        <taxon>Aspergillaceae</taxon>
        <taxon>Penicillium</taxon>
    </lineage>
</organism>
<dbReference type="Proteomes" id="UP001150904">
    <property type="component" value="Unassembled WGS sequence"/>
</dbReference>
<dbReference type="SUPFAM" id="SSF48264">
    <property type="entry name" value="Cytochrome P450"/>
    <property type="match status" value="1"/>
</dbReference>
<accession>A0A9W9JAX9</accession>
<keyword evidence="9" id="KW-0812">Transmembrane</keyword>
<dbReference type="GO" id="GO:0005506">
    <property type="term" value="F:iron ion binding"/>
    <property type="evidence" value="ECO:0007669"/>
    <property type="project" value="InterPro"/>
</dbReference>
<dbReference type="GeneID" id="83184293"/>
<dbReference type="InterPro" id="IPR001128">
    <property type="entry name" value="Cyt_P450"/>
</dbReference>
<dbReference type="AlphaFoldDB" id="A0A9W9JAX9"/>
<feature type="transmembrane region" description="Helical" evidence="9">
    <location>
        <begin position="56"/>
        <end position="74"/>
    </location>
</feature>
<evidence type="ECO:0000256" key="5">
    <source>
        <dbReference type="ARBA" id="ARBA00023004"/>
    </source>
</evidence>
<dbReference type="PANTHER" id="PTHR24305:SF187">
    <property type="entry name" value="P450, PUTATIVE (EUROFUNG)-RELATED"/>
    <property type="match status" value="1"/>
</dbReference>
<evidence type="ECO:0000313" key="11">
    <source>
        <dbReference type="Proteomes" id="UP001150904"/>
    </source>
</evidence>
<dbReference type="InterPro" id="IPR036396">
    <property type="entry name" value="Cyt_P450_sf"/>
</dbReference>
<reference evidence="10" key="1">
    <citation type="submission" date="2022-12" db="EMBL/GenBank/DDBJ databases">
        <authorList>
            <person name="Petersen C."/>
        </authorList>
    </citation>
    <scope>NUCLEOTIDE SEQUENCE</scope>
    <source>
        <strain evidence="10">IBT 15544</strain>
    </source>
</reference>
<dbReference type="EMBL" id="JAPQKR010000016">
    <property type="protein sequence ID" value="KAJ5190951.1"/>
    <property type="molecule type" value="Genomic_DNA"/>
</dbReference>
<dbReference type="OrthoDB" id="6692864at2759"/>
<evidence type="ECO:0000256" key="6">
    <source>
        <dbReference type="ARBA" id="ARBA00023033"/>
    </source>
</evidence>
<dbReference type="GO" id="GO:0020037">
    <property type="term" value="F:heme binding"/>
    <property type="evidence" value="ECO:0007669"/>
    <property type="project" value="InterPro"/>
</dbReference>
<protein>
    <recommendedName>
        <fullName evidence="12">Cytochrome P450</fullName>
    </recommendedName>
</protein>
<dbReference type="GO" id="GO:0004497">
    <property type="term" value="F:monooxygenase activity"/>
    <property type="evidence" value="ECO:0007669"/>
    <property type="project" value="UniProtKB-KW"/>
</dbReference>
<dbReference type="PANTHER" id="PTHR24305">
    <property type="entry name" value="CYTOCHROME P450"/>
    <property type="match status" value="1"/>
</dbReference>
<feature type="transmembrane region" description="Helical" evidence="9">
    <location>
        <begin position="34"/>
        <end position="50"/>
    </location>
</feature>
<dbReference type="GO" id="GO:0016705">
    <property type="term" value="F:oxidoreductase activity, acting on paired donors, with incorporation or reduction of molecular oxygen"/>
    <property type="evidence" value="ECO:0007669"/>
    <property type="project" value="InterPro"/>
</dbReference>
<dbReference type="InterPro" id="IPR050121">
    <property type="entry name" value="Cytochrome_P450_monoxygenase"/>
</dbReference>
<keyword evidence="6 8" id="KW-0503">Monooxygenase</keyword>
<keyword evidence="5 7" id="KW-0408">Iron</keyword>
<comment type="caution">
    <text evidence="10">The sequence shown here is derived from an EMBL/GenBank/DDBJ whole genome shotgun (WGS) entry which is preliminary data.</text>
</comment>
<comment type="similarity">
    <text evidence="2 8">Belongs to the cytochrome P450 family.</text>
</comment>
<reference evidence="10" key="2">
    <citation type="journal article" date="2023" name="IMA Fungus">
        <title>Comparative genomic study of the Penicillium genus elucidates a diverse pangenome and 15 lateral gene transfer events.</title>
        <authorList>
            <person name="Petersen C."/>
            <person name="Sorensen T."/>
            <person name="Nielsen M.R."/>
            <person name="Sondergaard T.E."/>
            <person name="Sorensen J.L."/>
            <person name="Fitzpatrick D.A."/>
            <person name="Frisvad J.C."/>
            <person name="Nielsen K.L."/>
        </authorList>
    </citation>
    <scope>NUCLEOTIDE SEQUENCE</scope>
    <source>
        <strain evidence="10">IBT 15544</strain>
    </source>
</reference>
<sequence>MDCAIHCMIGAALGVGLHQTLFIHGEWHVHAPQIVLYHIAYFSFLSIILARSHWMIAGYIVGMFLSITIYRIFFHRLKQFPGPILARVTKIWHAWQARHRTNYLVLERLHNQYGDFVRTGPSEITVYHPDVFMAIDGPSGSCVKSEWYDVLHPKMSLVTARDKEIHGARRRQWNRGFTSQALENYQERIIPLIEQLETCIDKDMSAGKVSDMRDMFFWLGFDRMGDFIFSRTFNMLSRQEWHHIILLLQRALSLLGPLSPVPWLVHIAFKLLPRVWILGDWFRMVSWCEGQMIDRLKAPKSNSKVLDVAHYLLQDARNDLEQFPWLTGDSILAIVAGSEPTAAVLIGLFYELAKAPHHADSVVQELKDVKIEDSRALAQCAHLDAVISEALRLYPALPTGGNRKTTKDGVTIGGVYIPPETTIVAPRYVISRREDCFEHARKFIPERWYKYPEMVRNKAAFAPFGTGHTSCVGRALAMNDMRLITARLVQKYRFSIPVGETGDSVWKDLKDQFTSNPGRLRLALIWGPYYRGYSPFYDPAGTYLPEH</sequence>
<keyword evidence="4 8" id="KW-0560">Oxidoreductase</keyword>
<dbReference type="GO" id="GO:0043386">
    <property type="term" value="P:mycotoxin biosynthetic process"/>
    <property type="evidence" value="ECO:0007669"/>
    <property type="project" value="UniProtKB-ARBA"/>
</dbReference>
<feature type="binding site" description="axial binding residue" evidence="7">
    <location>
        <position position="471"/>
    </location>
    <ligand>
        <name>heme</name>
        <dbReference type="ChEBI" id="CHEBI:30413"/>
    </ligand>
    <ligandPart>
        <name>Fe</name>
        <dbReference type="ChEBI" id="CHEBI:18248"/>
    </ligandPart>
</feature>
<proteinExistence type="inferred from homology"/>
<dbReference type="PRINTS" id="PR00463">
    <property type="entry name" value="EP450I"/>
</dbReference>
<evidence type="ECO:0000256" key="1">
    <source>
        <dbReference type="ARBA" id="ARBA00001971"/>
    </source>
</evidence>
<evidence type="ECO:0000313" key="10">
    <source>
        <dbReference type="EMBL" id="KAJ5190951.1"/>
    </source>
</evidence>
<dbReference type="InterPro" id="IPR002401">
    <property type="entry name" value="Cyt_P450_E_grp-I"/>
</dbReference>
<evidence type="ECO:0000256" key="8">
    <source>
        <dbReference type="RuleBase" id="RU000461"/>
    </source>
</evidence>
<dbReference type="PRINTS" id="PR00385">
    <property type="entry name" value="P450"/>
</dbReference>